<evidence type="ECO:0000313" key="3">
    <source>
        <dbReference type="EMBL" id="RMI26434.1"/>
    </source>
</evidence>
<feature type="region of interest" description="Disordered" evidence="1">
    <location>
        <begin position="1"/>
        <end position="87"/>
    </location>
</feature>
<protein>
    <submittedName>
        <fullName evidence="2">Uncharacterized protein</fullName>
    </submittedName>
</protein>
<proteinExistence type="predicted"/>
<evidence type="ECO:0000313" key="4">
    <source>
        <dbReference type="Proteomes" id="UP000274097"/>
    </source>
</evidence>
<reference evidence="2 5" key="1">
    <citation type="submission" date="2018-09" db="EMBL/GenBank/DDBJ databases">
        <title>Roseomonas sp. nov., isolated from feces of Tibetan antelopes in the Qinghai-Tibet plateau, China.</title>
        <authorList>
            <person name="Tian Z."/>
        </authorList>
    </citation>
    <scope>NUCLEOTIDE SEQUENCE [LARGE SCALE GENOMIC DNA]</scope>
    <source>
        <strain evidence="3 4">Z23</strain>
        <strain evidence="2 5">Z24</strain>
    </source>
</reference>
<sequence>MAAVLGPGGMLPRGGMVRPGALLRGGPGRGRGGRGGSGGPGQRSRNNKGGKQKTDHGRFSCGQRLQAASLAATMRGSASRRHGPALK</sequence>
<dbReference type="Proteomes" id="UP000278036">
    <property type="component" value="Unassembled WGS sequence"/>
</dbReference>
<name>A0A3A9J5R7_9PROT</name>
<feature type="compositionally biased region" description="Gly residues" evidence="1">
    <location>
        <begin position="1"/>
        <end position="12"/>
    </location>
</feature>
<evidence type="ECO:0000313" key="5">
    <source>
        <dbReference type="Proteomes" id="UP000278036"/>
    </source>
</evidence>
<feature type="compositionally biased region" description="Basic residues" evidence="1">
    <location>
        <begin position="78"/>
        <end position="87"/>
    </location>
</feature>
<evidence type="ECO:0000256" key="1">
    <source>
        <dbReference type="SAM" id="MobiDB-lite"/>
    </source>
</evidence>
<comment type="caution">
    <text evidence="2">The sequence shown here is derived from an EMBL/GenBank/DDBJ whole genome shotgun (WGS) entry which is preliminary data.</text>
</comment>
<feature type="compositionally biased region" description="Low complexity" evidence="1">
    <location>
        <begin position="13"/>
        <end position="22"/>
    </location>
</feature>
<dbReference type="EMBL" id="RFLX01000002">
    <property type="protein sequence ID" value="RMI26434.1"/>
    <property type="molecule type" value="Genomic_DNA"/>
</dbReference>
<feature type="compositionally biased region" description="Gly residues" evidence="1">
    <location>
        <begin position="23"/>
        <end position="41"/>
    </location>
</feature>
<evidence type="ECO:0000313" key="2">
    <source>
        <dbReference type="EMBL" id="RKK01250.1"/>
    </source>
</evidence>
<keyword evidence="4" id="KW-1185">Reference proteome</keyword>
<organism evidence="2 5">
    <name type="scientific">Teichococcus wenyumeiae</name>
    <dbReference type="NCBI Taxonomy" id="2478470"/>
    <lineage>
        <taxon>Bacteria</taxon>
        <taxon>Pseudomonadati</taxon>
        <taxon>Pseudomonadota</taxon>
        <taxon>Alphaproteobacteria</taxon>
        <taxon>Acetobacterales</taxon>
        <taxon>Roseomonadaceae</taxon>
        <taxon>Roseomonas</taxon>
    </lineage>
</organism>
<gene>
    <name evidence="2" type="ORF">D6Z83_25950</name>
    <name evidence="3" type="ORF">EBE87_03925</name>
</gene>
<dbReference type="Proteomes" id="UP000274097">
    <property type="component" value="Unassembled WGS sequence"/>
</dbReference>
<dbReference type="EMBL" id="RAQU01000308">
    <property type="protein sequence ID" value="RKK01250.1"/>
    <property type="molecule type" value="Genomic_DNA"/>
</dbReference>
<dbReference type="InParanoid" id="A0A3A9J5R7"/>
<dbReference type="AlphaFoldDB" id="A0A3A9J5R7"/>
<accession>A0A3A9J5R7</accession>